<dbReference type="InterPro" id="IPR049730">
    <property type="entry name" value="SNF2/RAD54-like_C"/>
</dbReference>
<dbReference type="Gene3D" id="1.20.120.850">
    <property type="entry name" value="SWI2/SNF2 ATPases, N-terminal domain"/>
    <property type="match status" value="1"/>
</dbReference>
<dbReference type="GO" id="GO:0005524">
    <property type="term" value="F:ATP binding"/>
    <property type="evidence" value="ECO:0007669"/>
    <property type="project" value="InterPro"/>
</dbReference>
<feature type="domain" description="Helicase C-terminal" evidence="6">
    <location>
        <begin position="663"/>
        <end position="827"/>
    </location>
</feature>
<feature type="region of interest" description="Disordered" evidence="4">
    <location>
        <begin position="239"/>
        <end position="281"/>
    </location>
</feature>
<dbReference type="SMART" id="SM00490">
    <property type="entry name" value="HELICc"/>
    <property type="match status" value="1"/>
</dbReference>
<dbReference type="PROSITE" id="PS51192">
    <property type="entry name" value="HELICASE_ATP_BIND_1"/>
    <property type="match status" value="1"/>
</dbReference>
<feature type="region of interest" description="Disordered" evidence="4">
    <location>
        <begin position="889"/>
        <end position="908"/>
    </location>
</feature>
<dbReference type="Pfam" id="PF00271">
    <property type="entry name" value="Helicase_C"/>
    <property type="match status" value="1"/>
</dbReference>
<dbReference type="EMBL" id="ML977157">
    <property type="protein sequence ID" value="KAF1986314.1"/>
    <property type="molecule type" value="Genomic_DNA"/>
</dbReference>
<dbReference type="GO" id="GO:0016787">
    <property type="term" value="F:hydrolase activity"/>
    <property type="evidence" value="ECO:0007669"/>
    <property type="project" value="UniProtKB-KW"/>
</dbReference>
<sequence>MKFKPFKPLSISRPAPVPIQHNPDEDDIHPAAKRRRVSKDQDEDDEPARTTKDAAKVCTSSASEHTKASDTKPAFRTPLHPVVNNPPNNNVKEQQEAAATGQAEGYYTCLWRKYTTKKNKTWDGDGVLSVYNGYARLQDITGRDMGKTACKTALWSEDMISLGGKEVEIDQPISKKDFLAGKPFLRGEVAVVKTESVEKPKAVTNEQSNTERLTSEKADKLGLKNKQKSAKIESRQVDNVNGPLAPKSQAVGGKFKSPFPVSSTTNSKIARVPSDLPQPRHDPTAEGAIVMKRPDQAPKGKHIVDVVVDPLLTKSLREHQRQGVKFLYECVMGMRSFEGQGAILADEMGLGKTLQTIALLWTLMKQNPIAEDPPVVKKALIVCPVTLINNWKKEFRKWLGNERIGVLVVDGDKRARLTDFTKGKSYNVMVVGYEKLRSIQDELKKGAGVDIVIMDEGHRLKTAKNQAATAIRNLPTNRRVILSGTPIQNDLVELFNMVDLINPGLLGKLNSFKRNFEGPMLKGRQPGANAKDVEIGEARSEELGELTKQFILRRTADLLSKYLPPKVEYVVLCRPTNAQAAVYRSVLSSPAFGAVLGSPEASLQLINVLKKVCNSPSLLSKKNADKLSKDETSIPSNSKVSALLDDIPSKLLADRAASAKLHVLDSLLHRLRTTTSEKVVLVSNYTSTLDILAQLLASLNYSYLRLDGSTPAKKRQDLVDTFNRTPAEKHFVFLLSAKAGGVGLNLIGASRLVLFDVDWNPATDLQAMGRIHRDGQKRPCWIYRFLLQGALEEKIFQRQIMKRGLADKVVDGKASAQGFSKEELKDLFSFDEKLACGTHELLNCPCEGKGNVLEIDAEDVDGRCESGCDDTDDELPDFATLIKASQLDMEAQEQKGKEKEGRRIEKARGGKKEMLELMKYAHFDAALFQDNGQAVQSKAEEAIVVSDDESDDDEILGQAEGEAAETYADGSMKKSKNGSKEKVKAKANALPTKLDLLVEDDVLLDCLKEAGSRIGFVFAKNGA</sequence>
<feature type="domain" description="Helicase ATP-binding" evidence="5">
    <location>
        <begin position="333"/>
        <end position="504"/>
    </location>
</feature>
<evidence type="ECO:0000259" key="6">
    <source>
        <dbReference type="PROSITE" id="PS51194"/>
    </source>
</evidence>
<organism evidence="7 8">
    <name type="scientific">Aulographum hederae CBS 113979</name>
    <dbReference type="NCBI Taxonomy" id="1176131"/>
    <lineage>
        <taxon>Eukaryota</taxon>
        <taxon>Fungi</taxon>
        <taxon>Dikarya</taxon>
        <taxon>Ascomycota</taxon>
        <taxon>Pezizomycotina</taxon>
        <taxon>Dothideomycetes</taxon>
        <taxon>Pleosporomycetidae</taxon>
        <taxon>Aulographales</taxon>
        <taxon>Aulographaceae</taxon>
    </lineage>
</organism>
<keyword evidence="2" id="KW-0378">Hydrolase</keyword>
<dbReference type="AlphaFoldDB" id="A0A6G1GZS4"/>
<dbReference type="GO" id="GO:0015616">
    <property type="term" value="F:DNA translocase activity"/>
    <property type="evidence" value="ECO:0007669"/>
    <property type="project" value="TreeGrafter"/>
</dbReference>
<evidence type="ECO:0000256" key="4">
    <source>
        <dbReference type="SAM" id="MobiDB-lite"/>
    </source>
</evidence>
<dbReference type="InterPro" id="IPR027417">
    <property type="entry name" value="P-loop_NTPase"/>
</dbReference>
<dbReference type="CDD" id="cd18004">
    <property type="entry name" value="DEXHc_RAD54"/>
    <property type="match status" value="1"/>
</dbReference>
<dbReference type="PROSITE" id="PS51194">
    <property type="entry name" value="HELICASE_CTER"/>
    <property type="match status" value="1"/>
</dbReference>
<reference evidence="7" key="1">
    <citation type="journal article" date="2020" name="Stud. Mycol.">
        <title>101 Dothideomycetes genomes: a test case for predicting lifestyles and emergence of pathogens.</title>
        <authorList>
            <person name="Haridas S."/>
            <person name="Albert R."/>
            <person name="Binder M."/>
            <person name="Bloem J."/>
            <person name="Labutti K."/>
            <person name="Salamov A."/>
            <person name="Andreopoulos B."/>
            <person name="Baker S."/>
            <person name="Barry K."/>
            <person name="Bills G."/>
            <person name="Bluhm B."/>
            <person name="Cannon C."/>
            <person name="Castanera R."/>
            <person name="Culley D."/>
            <person name="Daum C."/>
            <person name="Ezra D."/>
            <person name="Gonzalez J."/>
            <person name="Henrissat B."/>
            <person name="Kuo A."/>
            <person name="Liang C."/>
            <person name="Lipzen A."/>
            <person name="Lutzoni F."/>
            <person name="Magnuson J."/>
            <person name="Mondo S."/>
            <person name="Nolan M."/>
            <person name="Ohm R."/>
            <person name="Pangilinan J."/>
            <person name="Park H.-J."/>
            <person name="Ramirez L."/>
            <person name="Alfaro M."/>
            <person name="Sun H."/>
            <person name="Tritt A."/>
            <person name="Yoshinaga Y."/>
            <person name="Zwiers L.-H."/>
            <person name="Turgeon B."/>
            <person name="Goodwin S."/>
            <person name="Spatafora J."/>
            <person name="Crous P."/>
            <person name="Grigoriev I."/>
        </authorList>
    </citation>
    <scope>NUCLEOTIDE SEQUENCE</scope>
    <source>
        <strain evidence="7">CBS 113979</strain>
    </source>
</reference>
<evidence type="ECO:0000313" key="8">
    <source>
        <dbReference type="Proteomes" id="UP000800041"/>
    </source>
</evidence>
<feature type="compositionally biased region" description="Basic and acidic residues" evidence="4">
    <location>
        <begin position="892"/>
        <end position="908"/>
    </location>
</feature>
<dbReference type="GO" id="GO:0005634">
    <property type="term" value="C:nucleus"/>
    <property type="evidence" value="ECO:0007669"/>
    <property type="project" value="TreeGrafter"/>
</dbReference>
<keyword evidence="3" id="KW-0067">ATP-binding</keyword>
<dbReference type="Gene3D" id="3.40.50.300">
    <property type="entry name" value="P-loop containing nucleotide triphosphate hydrolases"/>
    <property type="match status" value="1"/>
</dbReference>
<dbReference type="OrthoDB" id="413460at2759"/>
<evidence type="ECO:0000256" key="3">
    <source>
        <dbReference type="ARBA" id="ARBA00022840"/>
    </source>
</evidence>
<evidence type="ECO:0000256" key="2">
    <source>
        <dbReference type="ARBA" id="ARBA00022801"/>
    </source>
</evidence>
<dbReference type="PANTHER" id="PTHR45629:SF7">
    <property type="entry name" value="DNA EXCISION REPAIR PROTEIN ERCC-6-RELATED"/>
    <property type="match status" value="1"/>
</dbReference>
<evidence type="ECO:0000256" key="1">
    <source>
        <dbReference type="ARBA" id="ARBA00022741"/>
    </source>
</evidence>
<feature type="compositionally biased region" description="Low complexity" evidence="4">
    <location>
        <begin position="81"/>
        <end position="97"/>
    </location>
</feature>
<evidence type="ECO:0000313" key="7">
    <source>
        <dbReference type="EMBL" id="KAF1986314.1"/>
    </source>
</evidence>
<dbReference type="InterPro" id="IPR014001">
    <property type="entry name" value="Helicase_ATP-bd"/>
</dbReference>
<accession>A0A6G1GZS4</accession>
<evidence type="ECO:0008006" key="9">
    <source>
        <dbReference type="Google" id="ProtNLM"/>
    </source>
</evidence>
<dbReference type="InterPro" id="IPR050496">
    <property type="entry name" value="SNF2_RAD54_helicase_repair"/>
</dbReference>
<proteinExistence type="predicted"/>
<gene>
    <name evidence="7" type="ORF">K402DRAFT_393799</name>
</gene>
<dbReference type="InterPro" id="IPR000330">
    <property type="entry name" value="SNF2_N"/>
</dbReference>
<keyword evidence="1" id="KW-0547">Nucleotide-binding</keyword>
<evidence type="ECO:0000259" key="5">
    <source>
        <dbReference type="PROSITE" id="PS51192"/>
    </source>
</evidence>
<dbReference type="Gene3D" id="3.40.50.10810">
    <property type="entry name" value="Tandem AAA-ATPase domain"/>
    <property type="match status" value="1"/>
</dbReference>
<dbReference type="Pfam" id="PF00176">
    <property type="entry name" value="SNF2-rel_dom"/>
    <property type="match status" value="1"/>
</dbReference>
<dbReference type="InterPro" id="IPR038718">
    <property type="entry name" value="SNF2-like_sf"/>
</dbReference>
<dbReference type="CDD" id="cd18793">
    <property type="entry name" value="SF2_C_SNF"/>
    <property type="match status" value="1"/>
</dbReference>
<dbReference type="GO" id="GO:0007131">
    <property type="term" value="P:reciprocal meiotic recombination"/>
    <property type="evidence" value="ECO:0007669"/>
    <property type="project" value="TreeGrafter"/>
</dbReference>
<feature type="region of interest" description="Disordered" evidence="4">
    <location>
        <begin position="1"/>
        <end position="97"/>
    </location>
</feature>
<keyword evidence="8" id="KW-1185">Reference proteome</keyword>
<dbReference type="SMART" id="SM00487">
    <property type="entry name" value="DEXDc"/>
    <property type="match status" value="1"/>
</dbReference>
<dbReference type="InterPro" id="IPR001650">
    <property type="entry name" value="Helicase_C-like"/>
</dbReference>
<name>A0A6G1GZS4_9PEZI</name>
<dbReference type="GO" id="GO:0000724">
    <property type="term" value="P:double-strand break repair via homologous recombination"/>
    <property type="evidence" value="ECO:0007669"/>
    <property type="project" value="TreeGrafter"/>
</dbReference>
<dbReference type="PANTHER" id="PTHR45629">
    <property type="entry name" value="SNF2/RAD54 FAMILY MEMBER"/>
    <property type="match status" value="1"/>
</dbReference>
<dbReference type="SUPFAM" id="SSF52540">
    <property type="entry name" value="P-loop containing nucleoside triphosphate hydrolases"/>
    <property type="match status" value="2"/>
</dbReference>
<protein>
    <recommendedName>
        <fullName evidence="9">DNA repair and recombination protein RAD26</fullName>
    </recommendedName>
</protein>
<dbReference type="Proteomes" id="UP000800041">
    <property type="component" value="Unassembled WGS sequence"/>
</dbReference>
<dbReference type="FunFam" id="3.40.50.10810:FF:000035">
    <property type="entry name" value="DsDNA-dependent ATPase (Rad54b)"/>
    <property type="match status" value="1"/>
</dbReference>